<dbReference type="NCBIfam" id="NF006870">
    <property type="entry name" value="PRK09364.1"/>
    <property type="match status" value="1"/>
</dbReference>
<dbReference type="InterPro" id="IPR036522">
    <property type="entry name" value="MoaC_sf"/>
</dbReference>
<comment type="pathway">
    <text evidence="2">Cofactor biosynthesis; molybdopterin biosynthesis.</text>
</comment>
<dbReference type="InterPro" id="IPR047594">
    <property type="entry name" value="MoaC_bact/euk"/>
</dbReference>
<dbReference type="Proteomes" id="UP001314205">
    <property type="component" value="Unassembled WGS sequence"/>
</dbReference>
<dbReference type="GO" id="GO:0006777">
    <property type="term" value="P:Mo-molybdopterin cofactor biosynthetic process"/>
    <property type="evidence" value="ECO:0007669"/>
    <property type="project" value="UniProtKB-KW"/>
</dbReference>
<evidence type="ECO:0000256" key="5">
    <source>
        <dbReference type="ARBA" id="ARBA00023239"/>
    </source>
</evidence>
<evidence type="ECO:0000256" key="6">
    <source>
        <dbReference type="SAM" id="MobiDB-lite"/>
    </source>
</evidence>
<gene>
    <name evidence="8" type="ORF">PARMNEM_LOCUS6832</name>
</gene>
<sequence>MSKVSIFISLYCAQQLARGDHYTNTQAQLVTTRRAAGERRRATVGRLVARGYCTAAGAGGERGGEEREEREQEEGGVLTHLDAEGRARMVDVSGKAVTARAAEAECALLVSARLLRLLRDASLPKGDALTVAQVAGALAAKRTAELIPLCHALPLAAARVRVLLPRGECAHGGALRVRCEVRAAARTGVEMEALTGAAVAALALYDMCKSVDRHMTITDLRVVRKSGGSHDFAEAAPPSPTSPARPAHSVRPHNTSPHKPAETYAPSDLMHF</sequence>
<accession>A0AAV1KSU4</accession>
<dbReference type="PANTHER" id="PTHR22960">
    <property type="entry name" value="MOLYBDOPTERIN COFACTOR SYNTHESIS PROTEIN A"/>
    <property type="match status" value="1"/>
</dbReference>
<dbReference type="EMBL" id="CAVLGL010000079">
    <property type="protein sequence ID" value="CAK1585798.1"/>
    <property type="molecule type" value="Genomic_DNA"/>
</dbReference>
<dbReference type="AlphaFoldDB" id="A0AAV1KSU4"/>
<evidence type="ECO:0000259" key="7">
    <source>
        <dbReference type="Pfam" id="PF01967"/>
    </source>
</evidence>
<dbReference type="SUPFAM" id="SSF55040">
    <property type="entry name" value="Molybdenum cofactor biosynthesis protein C, MoaC"/>
    <property type="match status" value="1"/>
</dbReference>
<feature type="region of interest" description="Disordered" evidence="6">
    <location>
        <begin position="229"/>
        <end position="272"/>
    </location>
</feature>
<dbReference type="Pfam" id="PF01967">
    <property type="entry name" value="MoaC"/>
    <property type="match status" value="1"/>
</dbReference>
<dbReference type="InterPro" id="IPR050105">
    <property type="entry name" value="MoCo_biosynth_MoaA/MoaC"/>
</dbReference>
<keyword evidence="4" id="KW-0501">Molybdenum cofactor biosynthesis</keyword>
<dbReference type="Gene3D" id="3.30.70.640">
    <property type="entry name" value="Molybdopterin cofactor biosynthesis C (MoaC) domain"/>
    <property type="match status" value="1"/>
</dbReference>
<evidence type="ECO:0000313" key="9">
    <source>
        <dbReference type="Proteomes" id="UP001314205"/>
    </source>
</evidence>
<comment type="catalytic activity">
    <reaction evidence="1">
        <text>(8S)-3',8-cyclo-7,8-dihydroguanosine 5'-triphosphate = cyclic pyranopterin phosphate + diphosphate</text>
        <dbReference type="Rhea" id="RHEA:49580"/>
        <dbReference type="ChEBI" id="CHEBI:33019"/>
        <dbReference type="ChEBI" id="CHEBI:59648"/>
        <dbReference type="ChEBI" id="CHEBI:131766"/>
        <dbReference type="EC" id="4.6.1.17"/>
    </reaction>
</comment>
<evidence type="ECO:0000313" key="8">
    <source>
        <dbReference type="EMBL" id="CAK1585798.1"/>
    </source>
</evidence>
<name>A0AAV1KSU4_9NEOP</name>
<keyword evidence="5" id="KW-0456">Lyase</keyword>
<comment type="caution">
    <text evidence="8">The sequence shown here is derived from an EMBL/GenBank/DDBJ whole genome shotgun (WGS) entry which is preliminary data.</text>
</comment>
<feature type="domain" description="Molybdopterin cofactor biosynthesis C (MoaC)" evidence="7">
    <location>
        <begin position="89"/>
        <end position="228"/>
    </location>
</feature>
<protein>
    <recommendedName>
        <fullName evidence="3">cyclic pyranopterin monophosphate synthase</fullName>
        <ecNumber evidence="3">4.6.1.17</ecNumber>
    </recommendedName>
</protein>
<dbReference type="CDD" id="cd01420">
    <property type="entry name" value="MoaC_PE"/>
    <property type="match status" value="1"/>
</dbReference>
<dbReference type="InterPro" id="IPR023045">
    <property type="entry name" value="MoaC"/>
</dbReference>
<reference evidence="8 9" key="1">
    <citation type="submission" date="2023-11" db="EMBL/GenBank/DDBJ databases">
        <authorList>
            <person name="Hedman E."/>
            <person name="Englund M."/>
            <person name="Stromberg M."/>
            <person name="Nyberg Akerstrom W."/>
            <person name="Nylinder S."/>
            <person name="Jareborg N."/>
            <person name="Kallberg Y."/>
            <person name="Kronander E."/>
        </authorList>
    </citation>
    <scope>NUCLEOTIDE SEQUENCE [LARGE SCALE GENOMIC DNA]</scope>
</reference>
<evidence type="ECO:0000256" key="1">
    <source>
        <dbReference type="ARBA" id="ARBA00001637"/>
    </source>
</evidence>
<dbReference type="GO" id="GO:0061799">
    <property type="term" value="F:cyclic pyranopterin monophosphate synthase activity"/>
    <property type="evidence" value="ECO:0007669"/>
    <property type="project" value="UniProtKB-EC"/>
</dbReference>
<dbReference type="InterPro" id="IPR002820">
    <property type="entry name" value="Mopterin_CF_biosynth-C_dom"/>
</dbReference>
<evidence type="ECO:0000256" key="4">
    <source>
        <dbReference type="ARBA" id="ARBA00023150"/>
    </source>
</evidence>
<proteinExistence type="predicted"/>
<dbReference type="NCBIfam" id="TIGR00581">
    <property type="entry name" value="moaC"/>
    <property type="match status" value="1"/>
</dbReference>
<keyword evidence="9" id="KW-1185">Reference proteome</keyword>
<evidence type="ECO:0000256" key="2">
    <source>
        <dbReference type="ARBA" id="ARBA00005046"/>
    </source>
</evidence>
<dbReference type="EC" id="4.6.1.17" evidence="3"/>
<organism evidence="8 9">
    <name type="scientific">Parnassius mnemosyne</name>
    <name type="common">clouded apollo</name>
    <dbReference type="NCBI Taxonomy" id="213953"/>
    <lineage>
        <taxon>Eukaryota</taxon>
        <taxon>Metazoa</taxon>
        <taxon>Ecdysozoa</taxon>
        <taxon>Arthropoda</taxon>
        <taxon>Hexapoda</taxon>
        <taxon>Insecta</taxon>
        <taxon>Pterygota</taxon>
        <taxon>Neoptera</taxon>
        <taxon>Endopterygota</taxon>
        <taxon>Lepidoptera</taxon>
        <taxon>Glossata</taxon>
        <taxon>Ditrysia</taxon>
        <taxon>Papilionoidea</taxon>
        <taxon>Papilionidae</taxon>
        <taxon>Parnassiinae</taxon>
        <taxon>Parnassini</taxon>
        <taxon>Parnassius</taxon>
        <taxon>Driopa</taxon>
    </lineage>
</organism>
<evidence type="ECO:0000256" key="3">
    <source>
        <dbReference type="ARBA" id="ARBA00012575"/>
    </source>
</evidence>